<reference evidence="4" key="1">
    <citation type="submission" date="2016-11" db="EMBL/GenBank/DDBJ databases">
        <authorList>
            <person name="Varghese N."/>
            <person name="Submissions S."/>
        </authorList>
    </citation>
    <scope>NUCLEOTIDE SEQUENCE [LARGE SCALE GENOMIC DNA]</scope>
    <source>
        <strain evidence="4">GAS401</strain>
    </source>
</reference>
<dbReference type="OrthoDB" id="7349713at2"/>
<dbReference type="EMBL" id="LT670849">
    <property type="protein sequence ID" value="SHN76072.1"/>
    <property type="molecule type" value="Genomic_DNA"/>
</dbReference>
<dbReference type="RefSeq" id="WP_072818884.1">
    <property type="nucleotide sequence ID" value="NZ_LT670849.1"/>
</dbReference>
<keyword evidence="1" id="KW-0812">Transmembrane</keyword>
<evidence type="ECO:0000313" key="4">
    <source>
        <dbReference type="Proteomes" id="UP000184096"/>
    </source>
</evidence>
<dbReference type="InterPro" id="IPR012495">
    <property type="entry name" value="TadE-like_dom"/>
</dbReference>
<keyword evidence="1" id="KW-1133">Transmembrane helix</keyword>
<keyword evidence="4" id="KW-1185">Reference proteome</keyword>
<feature type="transmembrane region" description="Helical" evidence="1">
    <location>
        <begin position="25"/>
        <end position="52"/>
    </location>
</feature>
<feature type="domain" description="TadE-like" evidence="2">
    <location>
        <begin position="24"/>
        <end position="65"/>
    </location>
</feature>
<name>A0A1M7TZ82_9BRAD</name>
<sequence>MPPSAAPNAKANIFRRFGRNSRASAAVEFALVAPVFFALLFAVIETAIMFFASQVLESVAQDAARQILTGQSQSAGYTSAQFTTQVICKQSQPLFNCNTIGVDVESDPAQFSNLAITNPVTNGSYDPTKLKFNPGTSCSVVTVTLYYPWQMFVTGLGYNISNLSGGIRLLSATAAFRNEPYTGVCAT</sequence>
<dbReference type="Pfam" id="PF07811">
    <property type="entry name" value="TadE"/>
    <property type="match status" value="1"/>
</dbReference>
<protein>
    <submittedName>
        <fullName evidence="3">Flp pilus assembly protein TadG</fullName>
    </submittedName>
</protein>
<dbReference type="Proteomes" id="UP000184096">
    <property type="component" value="Chromosome I"/>
</dbReference>
<dbReference type="AlphaFoldDB" id="A0A1M7TZ82"/>
<keyword evidence="1" id="KW-0472">Membrane</keyword>
<proteinExistence type="predicted"/>
<organism evidence="3 4">
    <name type="scientific">Bradyrhizobium erythrophlei</name>
    <dbReference type="NCBI Taxonomy" id="1437360"/>
    <lineage>
        <taxon>Bacteria</taxon>
        <taxon>Pseudomonadati</taxon>
        <taxon>Pseudomonadota</taxon>
        <taxon>Alphaproteobacteria</taxon>
        <taxon>Hyphomicrobiales</taxon>
        <taxon>Nitrobacteraceae</taxon>
        <taxon>Bradyrhizobium</taxon>
    </lineage>
</organism>
<accession>A0A1M7TZ82</accession>
<evidence type="ECO:0000313" key="3">
    <source>
        <dbReference type="EMBL" id="SHN76072.1"/>
    </source>
</evidence>
<evidence type="ECO:0000259" key="2">
    <source>
        <dbReference type="Pfam" id="PF07811"/>
    </source>
</evidence>
<evidence type="ECO:0000256" key="1">
    <source>
        <dbReference type="SAM" id="Phobius"/>
    </source>
</evidence>
<gene>
    <name evidence="3" type="ORF">SAMN05444170_3113</name>
</gene>